<dbReference type="Proteomes" id="UP001187531">
    <property type="component" value="Unassembled WGS sequence"/>
</dbReference>
<dbReference type="PROSITE" id="PS50835">
    <property type="entry name" value="IG_LIKE"/>
    <property type="match status" value="2"/>
</dbReference>
<dbReference type="InterPro" id="IPR013106">
    <property type="entry name" value="Ig_V-set"/>
</dbReference>
<evidence type="ECO:0000259" key="2">
    <source>
        <dbReference type="PROSITE" id="PS50835"/>
    </source>
</evidence>
<accession>A0AA88KV98</accession>
<organism evidence="3 4">
    <name type="scientific">Artemia franciscana</name>
    <name type="common">Brine shrimp</name>
    <name type="synonym">Artemia sanfranciscana</name>
    <dbReference type="NCBI Taxonomy" id="6661"/>
    <lineage>
        <taxon>Eukaryota</taxon>
        <taxon>Metazoa</taxon>
        <taxon>Ecdysozoa</taxon>
        <taxon>Arthropoda</taxon>
        <taxon>Crustacea</taxon>
        <taxon>Branchiopoda</taxon>
        <taxon>Anostraca</taxon>
        <taxon>Artemiidae</taxon>
        <taxon>Artemia</taxon>
    </lineage>
</organism>
<dbReference type="PANTHER" id="PTHR23279:SF46">
    <property type="entry name" value="DEFECTIVE PROBOSCIS EXTENSION RESPONSE 10, ISOFORM A-RELATED"/>
    <property type="match status" value="1"/>
</dbReference>
<dbReference type="EMBL" id="JAVRJZ010000021">
    <property type="protein sequence ID" value="KAK2704667.1"/>
    <property type="molecule type" value="Genomic_DNA"/>
</dbReference>
<dbReference type="InterPro" id="IPR037448">
    <property type="entry name" value="Zig-8"/>
</dbReference>
<dbReference type="InterPro" id="IPR007110">
    <property type="entry name" value="Ig-like_dom"/>
</dbReference>
<evidence type="ECO:0000256" key="1">
    <source>
        <dbReference type="SAM" id="SignalP"/>
    </source>
</evidence>
<reference evidence="3" key="1">
    <citation type="submission" date="2023-07" db="EMBL/GenBank/DDBJ databases">
        <title>Chromosome-level genome assembly of Artemia franciscana.</title>
        <authorList>
            <person name="Jo E."/>
        </authorList>
    </citation>
    <scope>NUCLEOTIDE SEQUENCE</scope>
    <source>
        <tissue evidence="3">Whole body</tissue>
    </source>
</reference>
<keyword evidence="1" id="KW-0732">Signal</keyword>
<feature type="domain" description="Ig-like" evidence="2">
    <location>
        <begin position="48"/>
        <end position="143"/>
    </location>
</feature>
<comment type="caution">
    <text evidence="3">The sequence shown here is derived from an EMBL/GenBank/DDBJ whole genome shotgun (WGS) entry which is preliminary data.</text>
</comment>
<dbReference type="Pfam" id="PF07686">
    <property type="entry name" value="V-set"/>
    <property type="match status" value="1"/>
</dbReference>
<dbReference type="InterPro" id="IPR036179">
    <property type="entry name" value="Ig-like_dom_sf"/>
</dbReference>
<dbReference type="FunFam" id="2.60.40.10:FF:000533">
    <property type="entry name" value="Uncharacterized protein, isoform A"/>
    <property type="match status" value="1"/>
</dbReference>
<keyword evidence="4" id="KW-1185">Reference proteome</keyword>
<dbReference type="GO" id="GO:0050808">
    <property type="term" value="P:synapse organization"/>
    <property type="evidence" value="ECO:0007669"/>
    <property type="project" value="TreeGrafter"/>
</dbReference>
<protein>
    <recommendedName>
        <fullName evidence="2">Ig-like domain-containing protein</fullName>
    </recommendedName>
</protein>
<dbReference type="SMART" id="SM00409">
    <property type="entry name" value="IG"/>
    <property type="match status" value="2"/>
</dbReference>
<dbReference type="CDD" id="cd00096">
    <property type="entry name" value="Ig"/>
    <property type="match status" value="1"/>
</dbReference>
<name>A0AA88KV98_ARTSF</name>
<gene>
    <name evidence="3" type="ORF">QYM36_016898</name>
</gene>
<dbReference type="PANTHER" id="PTHR23279">
    <property type="entry name" value="DEFECTIVE PROBOSCIS EXTENSION RESPONSE DPR -RELATED"/>
    <property type="match status" value="1"/>
</dbReference>
<dbReference type="AlphaFoldDB" id="A0AA88KV98"/>
<evidence type="ECO:0000313" key="4">
    <source>
        <dbReference type="Proteomes" id="UP001187531"/>
    </source>
</evidence>
<evidence type="ECO:0000313" key="3">
    <source>
        <dbReference type="EMBL" id="KAK2704667.1"/>
    </source>
</evidence>
<dbReference type="Pfam" id="PF13927">
    <property type="entry name" value="Ig_3"/>
    <property type="match status" value="1"/>
</dbReference>
<sequence>MEVGVFAHILVTAVQFILLVKAYESSESIEVAENSSPFSFLTEYDSGPSFDLTTPREVTVLVGKTAFLSCSVRNRGNKTVSWIRHRDVHILTVGRYTYTSDQRFTALHHRHNDEWTLQIKYCQARDSGLYECQINTQPHRSLFVNLNVIEPSTRSLYSLNPGQMPVSDSGWANDPGEWVPKRKYNGERIPKATILGGPDVHVDHGSRINLTCIIQYSPEPPAYVFWYHHDQVLSLDSPRGGISILTEKGPITTSSLLIQKARVSDTGKYSCSPSNADVSSVNVHVLNGEKPAAMQSGTTSYSDIVLFQVAVISLILLLTER</sequence>
<feature type="signal peptide" evidence="1">
    <location>
        <begin position="1"/>
        <end position="22"/>
    </location>
</feature>
<dbReference type="GO" id="GO:0032589">
    <property type="term" value="C:neuron projection membrane"/>
    <property type="evidence" value="ECO:0007669"/>
    <property type="project" value="TreeGrafter"/>
</dbReference>
<dbReference type="InterPro" id="IPR003598">
    <property type="entry name" value="Ig_sub2"/>
</dbReference>
<dbReference type="Gene3D" id="2.60.40.10">
    <property type="entry name" value="Immunoglobulins"/>
    <property type="match status" value="2"/>
</dbReference>
<dbReference type="SUPFAM" id="SSF48726">
    <property type="entry name" value="Immunoglobulin"/>
    <property type="match status" value="2"/>
</dbReference>
<dbReference type="InterPro" id="IPR013783">
    <property type="entry name" value="Ig-like_fold"/>
</dbReference>
<feature type="domain" description="Ig-like" evidence="2">
    <location>
        <begin position="190"/>
        <end position="282"/>
    </location>
</feature>
<dbReference type="SMART" id="SM00408">
    <property type="entry name" value="IGc2"/>
    <property type="match status" value="2"/>
</dbReference>
<feature type="chain" id="PRO_5041695909" description="Ig-like domain-containing protein" evidence="1">
    <location>
        <begin position="23"/>
        <end position="321"/>
    </location>
</feature>
<dbReference type="InterPro" id="IPR003599">
    <property type="entry name" value="Ig_sub"/>
</dbReference>
<dbReference type="SMART" id="SM00406">
    <property type="entry name" value="IGv"/>
    <property type="match status" value="2"/>
</dbReference>
<proteinExistence type="predicted"/>
<dbReference type="FunFam" id="2.60.40.10:FF:000129">
    <property type="entry name" value="CLUMA_CG018772, isoform A"/>
    <property type="match status" value="1"/>
</dbReference>